<proteinExistence type="predicted"/>
<reference evidence="4 5" key="1">
    <citation type="journal article" date="2024" name="Appl. Microbiol. Biotechnol.">
        <title>Biosynthetic gene clusters with biotechnological applications in novel Antarctic isolates from Actinomycetota.</title>
        <authorList>
            <person name="Bruna P."/>
            <person name="Nunez-Montero K."/>
            <person name="Contreras M.J."/>
            <person name="Leal K."/>
            <person name="Garcia M."/>
            <person name="Abanto M."/>
            <person name="Barrientos L."/>
        </authorList>
    </citation>
    <scope>NUCLEOTIDE SEQUENCE [LARGE SCALE GENOMIC DNA]</scope>
    <source>
        <strain evidence="4 5">Se16.17</strain>
    </source>
</reference>
<dbReference type="InterPro" id="IPR036465">
    <property type="entry name" value="vWFA_dom_sf"/>
</dbReference>
<dbReference type="EMBL" id="JBBMFV010000004">
    <property type="protein sequence ID" value="MEO3942821.1"/>
    <property type="molecule type" value="Genomic_DNA"/>
</dbReference>
<evidence type="ECO:0000313" key="5">
    <source>
        <dbReference type="Proteomes" id="UP001448614"/>
    </source>
</evidence>
<evidence type="ECO:0000313" key="4">
    <source>
        <dbReference type="EMBL" id="MEO3942821.1"/>
    </source>
</evidence>
<feature type="domain" description="VWFA" evidence="3">
    <location>
        <begin position="76"/>
        <end position="261"/>
    </location>
</feature>
<dbReference type="PANTHER" id="PTHR37947:SF1">
    <property type="entry name" value="BLL2462 PROTEIN"/>
    <property type="match status" value="1"/>
</dbReference>
<keyword evidence="2" id="KW-0472">Membrane</keyword>
<dbReference type="Proteomes" id="UP001448614">
    <property type="component" value="Unassembled WGS sequence"/>
</dbReference>
<dbReference type="PROSITE" id="PS50234">
    <property type="entry name" value="VWFA"/>
    <property type="match status" value="1"/>
</dbReference>
<accession>A0ABV0GVZ6</accession>
<dbReference type="InterPro" id="IPR002035">
    <property type="entry name" value="VWF_A"/>
</dbReference>
<feature type="transmembrane region" description="Helical" evidence="2">
    <location>
        <begin position="44"/>
        <end position="63"/>
    </location>
</feature>
<sequence length="334" mass="35394">MTFAPIIPWPLLVLALAVVSVFTLLPLVRGRRGPKQPARNLKPAALRGAAVVLLLLALLRPGWPGGQANTATAEMDVFFVVDTSTSMAAEDYNGSATRLSGAQRDVMAIATELAGAKFSLITFDNAATVRMPLTGDATALQTAMTTLQPQNARYAKGSSVTGAAQLLKERLAAAKEQHPGRPALVFYAGDGENTSTERPPAMDAANVAGGAVLGYGTPQGGRMKESPDADAGYLKDRSSDTAQDAVSRIDEEQLHSIAEQLHLPYAHRTGTEPASDMLGKAQPSALTVTDADTTGRVELYWLLALAAFLLALHEPLRHLAALLNLRPAPKERTR</sequence>
<gene>
    <name evidence="4" type="ORF">V3C41_17275</name>
</gene>
<dbReference type="SMART" id="SM00327">
    <property type="entry name" value="VWA"/>
    <property type="match status" value="1"/>
</dbReference>
<dbReference type="Gene3D" id="3.40.50.410">
    <property type="entry name" value="von Willebrand factor, type A domain"/>
    <property type="match status" value="1"/>
</dbReference>
<evidence type="ECO:0000259" key="3">
    <source>
        <dbReference type="PROSITE" id="PS50234"/>
    </source>
</evidence>
<comment type="caution">
    <text evidence="4">The sequence shown here is derived from an EMBL/GenBank/DDBJ whole genome shotgun (WGS) entry which is preliminary data.</text>
</comment>
<evidence type="ECO:0000256" key="1">
    <source>
        <dbReference type="SAM" id="MobiDB-lite"/>
    </source>
</evidence>
<dbReference type="SUPFAM" id="SSF53300">
    <property type="entry name" value="vWA-like"/>
    <property type="match status" value="1"/>
</dbReference>
<keyword evidence="5" id="KW-1185">Reference proteome</keyword>
<protein>
    <submittedName>
        <fullName evidence="4">VWA domain-containing protein</fullName>
    </submittedName>
</protein>
<name>A0ABV0GVZ6_PAENI</name>
<feature type="compositionally biased region" description="Basic and acidic residues" evidence="1">
    <location>
        <begin position="222"/>
        <end position="239"/>
    </location>
</feature>
<organism evidence="4 5">
    <name type="scientific">Paenarthrobacter nicotinovorans</name>
    <name type="common">Arthrobacter nicotinovorans</name>
    <dbReference type="NCBI Taxonomy" id="29320"/>
    <lineage>
        <taxon>Bacteria</taxon>
        <taxon>Bacillati</taxon>
        <taxon>Actinomycetota</taxon>
        <taxon>Actinomycetes</taxon>
        <taxon>Micrococcales</taxon>
        <taxon>Micrococcaceae</taxon>
        <taxon>Paenarthrobacter</taxon>
    </lineage>
</organism>
<keyword evidence="2" id="KW-0812">Transmembrane</keyword>
<dbReference type="PANTHER" id="PTHR37947">
    <property type="entry name" value="BLL2462 PROTEIN"/>
    <property type="match status" value="1"/>
</dbReference>
<feature type="transmembrane region" description="Helical" evidence="2">
    <location>
        <begin position="6"/>
        <end position="28"/>
    </location>
</feature>
<evidence type="ECO:0000256" key="2">
    <source>
        <dbReference type="SAM" id="Phobius"/>
    </source>
</evidence>
<dbReference type="Pfam" id="PF13519">
    <property type="entry name" value="VWA_2"/>
    <property type="match status" value="1"/>
</dbReference>
<dbReference type="RefSeq" id="WP_347783307.1">
    <property type="nucleotide sequence ID" value="NZ_JBBMFV010000004.1"/>
</dbReference>
<keyword evidence="2" id="KW-1133">Transmembrane helix</keyword>
<feature type="region of interest" description="Disordered" evidence="1">
    <location>
        <begin position="216"/>
        <end position="245"/>
    </location>
</feature>